<reference evidence="1 2" key="1">
    <citation type="submission" date="2024-09" db="EMBL/GenBank/DDBJ databases">
        <title>Chromosome-scale assembly of Riccia fluitans.</title>
        <authorList>
            <person name="Paukszto L."/>
            <person name="Sawicki J."/>
            <person name="Karawczyk K."/>
            <person name="Piernik-Szablinska J."/>
            <person name="Szczecinska M."/>
            <person name="Mazdziarz M."/>
        </authorList>
    </citation>
    <scope>NUCLEOTIDE SEQUENCE [LARGE SCALE GENOMIC DNA]</scope>
    <source>
        <strain evidence="1">Rf_01</strain>
        <tissue evidence="1">Aerial parts of the thallus</tissue>
    </source>
</reference>
<dbReference type="Proteomes" id="UP001605036">
    <property type="component" value="Unassembled WGS sequence"/>
</dbReference>
<protein>
    <submittedName>
        <fullName evidence="1">Uncharacterized protein</fullName>
    </submittedName>
</protein>
<organism evidence="1 2">
    <name type="scientific">Riccia fluitans</name>
    <dbReference type="NCBI Taxonomy" id="41844"/>
    <lineage>
        <taxon>Eukaryota</taxon>
        <taxon>Viridiplantae</taxon>
        <taxon>Streptophyta</taxon>
        <taxon>Embryophyta</taxon>
        <taxon>Marchantiophyta</taxon>
        <taxon>Marchantiopsida</taxon>
        <taxon>Marchantiidae</taxon>
        <taxon>Marchantiales</taxon>
        <taxon>Ricciaceae</taxon>
        <taxon>Riccia</taxon>
    </lineage>
</organism>
<gene>
    <name evidence="1" type="ORF">R1flu_017753</name>
</gene>
<evidence type="ECO:0000313" key="2">
    <source>
        <dbReference type="Proteomes" id="UP001605036"/>
    </source>
</evidence>
<dbReference type="AlphaFoldDB" id="A0ABD1ZF58"/>
<dbReference type="EMBL" id="JBHFFA010000001">
    <property type="protein sequence ID" value="KAL2649625.1"/>
    <property type="molecule type" value="Genomic_DNA"/>
</dbReference>
<name>A0ABD1ZF58_9MARC</name>
<keyword evidence="2" id="KW-1185">Reference proteome</keyword>
<accession>A0ABD1ZF58</accession>
<comment type="caution">
    <text evidence="1">The sequence shown here is derived from an EMBL/GenBank/DDBJ whole genome shotgun (WGS) entry which is preliminary data.</text>
</comment>
<sequence length="120" mass="13741">MDLRTNQRLRLRAEIRNLRAEPQWVTRSTRVRLDYETTILLNVPPMGNLTRPVTLDMTVDAHEDPSSSAQSQIVPVPAFVDLTQYISSLENEGSEDQGWHAVCDVQRTLFTGRCHKNVHK</sequence>
<proteinExistence type="predicted"/>
<evidence type="ECO:0000313" key="1">
    <source>
        <dbReference type="EMBL" id="KAL2649625.1"/>
    </source>
</evidence>